<keyword evidence="7" id="KW-0690">Ribosome biogenesis</keyword>
<sequence>MIIKKKSQMVKVNLVIEHKNWKSRYPKLNLFLKKIIEKILSSIFSSRAIIFEISILLTGAKNMKYLNKKFRKINKDTDVLSFPAEEKNFFKKGLKSKKKVYLGDIALSYQYIESITKKQNISFDDYFKKMLVHGVLHLIGYEHDSFKKYKKMNLLEQKIIRNI</sequence>
<keyword evidence="6 7" id="KW-0862">Zinc</keyword>
<comment type="cofactor">
    <cofactor evidence="7">
        <name>Zn(2+)</name>
        <dbReference type="ChEBI" id="CHEBI:29105"/>
    </cofactor>
    <text evidence="7">Binds 1 zinc ion.</text>
</comment>
<dbReference type="PANTHER" id="PTHR46986:SF1">
    <property type="entry name" value="ENDORIBONUCLEASE YBEY, CHLOROPLASTIC"/>
    <property type="match status" value="1"/>
</dbReference>
<dbReference type="InterPro" id="IPR023091">
    <property type="entry name" value="MetalPrtase_cat_dom_sf_prd"/>
</dbReference>
<dbReference type="GO" id="GO:0004521">
    <property type="term" value="F:RNA endonuclease activity"/>
    <property type="evidence" value="ECO:0007669"/>
    <property type="project" value="UniProtKB-UniRule"/>
</dbReference>
<comment type="caution">
    <text evidence="8">The sequence shown here is derived from an EMBL/GenBank/DDBJ whole genome shotgun (WGS) entry which is preliminary data.</text>
</comment>
<dbReference type="GO" id="GO:0006364">
    <property type="term" value="P:rRNA processing"/>
    <property type="evidence" value="ECO:0007669"/>
    <property type="project" value="UniProtKB-UniRule"/>
</dbReference>
<dbReference type="HAMAP" id="MF_00009">
    <property type="entry name" value="Endoribonucl_YbeY"/>
    <property type="match status" value="1"/>
</dbReference>
<dbReference type="EMBL" id="RGET01000111">
    <property type="protein sequence ID" value="NBN88400.1"/>
    <property type="molecule type" value="Genomic_DNA"/>
</dbReference>
<dbReference type="AlphaFoldDB" id="A0A964UZ15"/>
<comment type="similarity">
    <text evidence="1 7">Belongs to the endoribonuclease YbeY family.</text>
</comment>
<feature type="binding site" evidence="7">
    <location>
        <position position="133"/>
    </location>
    <ligand>
        <name>Zn(2+)</name>
        <dbReference type="ChEBI" id="CHEBI:29105"/>
        <note>catalytic</note>
    </ligand>
</feature>
<name>A0A964UZ15_9PROT</name>
<dbReference type="Pfam" id="PF02130">
    <property type="entry name" value="YbeY"/>
    <property type="match status" value="1"/>
</dbReference>
<keyword evidence="3 7" id="KW-0479">Metal-binding</keyword>
<keyword evidence="7" id="KW-0698">rRNA processing</keyword>
<keyword evidence="5 7" id="KW-0378">Hydrolase</keyword>
<protein>
    <recommendedName>
        <fullName evidence="7">Endoribonuclease YbeY</fullName>
        <ecNumber evidence="7">3.1.-.-</ecNumber>
    </recommendedName>
</protein>
<evidence type="ECO:0000256" key="5">
    <source>
        <dbReference type="ARBA" id="ARBA00022801"/>
    </source>
</evidence>
<gene>
    <name evidence="7 8" type="primary">ybeY</name>
    <name evidence="8" type="ORF">EBV32_04870</name>
</gene>
<evidence type="ECO:0000313" key="8">
    <source>
        <dbReference type="EMBL" id="NBN88400.1"/>
    </source>
</evidence>
<dbReference type="GO" id="GO:0005737">
    <property type="term" value="C:cytoplasm"/>
    <property type="evidence" value="ECO:0007669"/>
    <property type="project" value="UniProtKB-SubCell"/>
</dbReference>
<reference evidence="8" key="1">
    <citation type="submission" date="2018-10" db="EMBL/GenBank/DDBJ databases">
        <title>Iterative Subtractive Binning of Freshwater Chronoseries Metagenomes Recovers Nearly Complete Genomes from over Four Hundred Novel Species.</title>
        <authorList>
            <person name="Rodriguez-R L.M."/>
            <person name="Tsementzi D."/>
            <person name="Luo C."/>
            <person name="Konstantinidis K.T."/>
        </authorList>
    </citation>
    <scope>NUCLEOTIDE SEQUENCE</scope>
    <source>
        <strain evidence="8">WB7_6_001</strain>
    </source>
</reference>
<accession>A0A964UZ15</accession>
<dbReference type="InterPro" id="IPR002036">
    <property type="entry name" value="YbeY"/>
</dbReference>
<dbReference type="Proteomes" id="UP000713222">
    <property type="component" value="Unassembled WGS sequence"/>
</dbReference>
<dbReference type="Gene3D" id="3.40.390.30">
    <property type="entry name" value="Metalloproteases ('zincins'), catalytic domain"/>
    <property type="match status" value="1"/>
</dbReference>
<keyword evidence="2 7" id="KW-0540">Nuclease</keyword>
<dbReference type="EC" id="3.1.-.-" evidence="7"/>
<keyword evidence="4 7" id="KW-0255">Endonuclease</keyword>
<dbReference type="PROSITE" id="PS01306">
    <property type="entry name" value="UPF0054"/>
    <property type="match status" value="1"/>
</dbReference>
<evidence type="ECO:0000256" key="4">
    <source>
        <dbReference type="ARBA" id="ARBA00022759"/>
    </source>
</evidence>
<comment type="function">
    <text evidence="7">Single strand-specific metallo-endoribonuclease involved in late-stage 70S ribosome quality control and in maturation of the 3' terminus of the 16S rRNA.</text>
</comment>
<proteinExistence type="inferred from homology"/>
<comment type="subcellular location">
    <subcellularLocation>
        <location evidence="7">Cytoplasm</location>
    </subcellularLocation>
</comment>
<evidence type="ECO:0000256" key="2">
    <source>
        <dbReference type="ARBA" id="ARBA00022722"/>
    </source>
</evidence>
<dbReference type="GO" id="GO:0004222">
    <property type="term" value="F:metalloendopeptidase activity"/>
    <property type="evidence" value="ECO:0007669"/>
    <property type="project" value="InterPro"/>
</dbReference>
<evidence type="ECO:0000313" key="9">
    <source>
        <dbReference type="Proteomes" id="UP000713222"/>
    </source>
</evidence>
<feature type="binding site" evidence="7">
    <location>
        <position position="143"/>
    </location>
    <ligand>
        <name>Zn(2+)</name>
        <dbReference type="ChEBI" id="CHEBI:29105"/>
        <note>catalytic</note>
    </ligand>
</feature>
<dbReference type="GO" id="GO:0008270">
    <property type="term" value="F:zinc ion binding"/>
    <property type="evidence" value="ECO:0007669"/>
    <property type="project" value="UniProtKB-UniRule"/>
</dbReference>
<feature type="binding site" evidence="7">
    <location>
        <position position="137"/>
    </location>
    <ligand>
        <name>Zn(2+)</name>
        <dbReference type="ChEBI" id="CHEBI:29105"/>
        <note>catalytic</note>
    </ligand>
</feature>
<evidence type="ECO:0000256" key="1">
    <source>
        <dbReference type="ARBA" id="ARBA00010875"/>
    </source>
</evidence>
<dbReference type="PANTHER" id="PTHR46986">
    <property type="entry name" value="ENDORIBONUCLEASE YBEY, CHLOROPLASTIC"/>
    <property type="match status" value="1"/>
</dbReference>
<organism evidence="8 9">
    <name type="scientific">Candidatus Fonsibacter lacus</name>
    <dbReference type="NCBI Taxonomy" id="2576439"/>
    <lineage>
        <taxon>Bacteria</taxon>
        <taxon>Pseudomonadati</taxon>
        <taxon>Pseudomonadota</taxon>
        <taxon>Alphaproteobacteria</taxon>
        <taxon>Candidatus Pelagibacterales</taxon>
        <taxon>Candidatus Pelagibacterales incertae sedis</taxon>
        <taxon>Candidatus Fonsibacter</taxon>
    </lineage>
</organism>
<evidence type="ECO:0000256" key="7">
    <source>
        <dbReference type="HAMAP-Rule" id="MF_00009"/>
    </source>
</evidence>
<keyword evidence="7" id="KW-0963">Cytoplasm</keyword>
<dbReference type="NCBIfam" id="TIGR00043">
    <property type="entry name" value="rRNA maturation RNase YbeY"/>
    <property type="match status" value="1"/>
</dbReference>
<evidence type="ECO:0000256" key="3">
    <source>
        <dbReference type="ARBA" id="ARBA00022723"/>
    </source>
</evidence>
<dbReference type="SUPFAM" id="SSF55486">
    <property type="entry name" value="Metalloproteases ('zincins'), catalytic domain"/>
    <property type="match status" value="1"/>
</dbReference>
<dbReference type="InterPro" id="IPR020549">
    <property type="entry name" value="YbeY_CS"/>
</dbReference>
<evidence type="ECO:0000256" key="6">
    <source>
        <dbReference type="ARBA" id="ARBA00022833"/>
    </source>
</evidence>